<dbReference type="Proteomes" id="UP000034487">
    <property type="component" value="Unassembled WGS sequence"/>
</dbReference>
<comment type="caution">
    <text evidence="1">The sequence shown here is derived from an EMBL/GenBank/DDBJ whole genome shotgun (WGS) entry which is preliminary data.</text>
</comment>
<gene>
    <name evidence="1" type="ORF">UX60_C0014G0008</name>
</gene>
<name>A0A0G1QG04_9BACT</name>
<protein>
    <submittedName>
        <fullName evidence="1">Uncharacterized protein</fullName>
    </submittedName>
</protein>
<reference evidence="1 2" key="1">
    <citation type="journal article" date="2015" name="Nature">
        <title>rRNA introns, odd ribosomes, and small enigmatic genomes across a large radiation of phyla.</title>
        <authorList>
            <person name="Brown C.T."/>
            <person name="Hug L.A."/>
            <person name="Thomas B.C."/>
            <person name="Sharon I."/>
            <person name="Castelle C.J."/>
            <person name="Singh A."/>
            <person name="Wilkins M.J."/>
            <person name="Williams K.H."/>
            <person name="Banfield J.F."/>
        </authorList>
    </citation>
    <scope>NUCLEOTIDE SEQUENCE [LARGE SCALE GENOMIC DNA]</scope>
</reference>
<proteinExistence type="predicted"/>
<dbReference type="AlphaFoldDB" id="A0A0G1QG04"/>
<accession>A0A0G1QG04</accession>
<dbReference type="InterPro" id="IPR011043">
    <property type="entry name" value="Gal_Oxase/kelch_b-propeller"/>
</dbReference>
<evidence type="ECO:0000313" key="1">
    <source>
        <dbReference type="EMBL" id="KKU43909.1"/>
    </source>
</evidence>
<organism evidence="1 2">
    <name type="scientific">Berkelbacteria bacterium GW2011_GWA2_46_7</name>
    <dbReference type="NCBI Taxonomy" id="1618335"/>
    <lineage>
        <taxon>Bacteria</taxon>
        <taxon>Candidatus Berkelbacteria</taxon>
    </lineage>
</organism>
<dbReference type="EMBL" id="LCMV01000014">
    <property type="protein sequence ID" value="KKU43909.1"/>
    <property type="molecule type" value="Genomic_DNA"/>
</dbReference>
<evidence type="ECO:0000313" key="2">
    <source>
        <dbReference type="Proteomes" id="UP000034487"/>
    </source>
</evidence>
<dbReference type="SUPFAM" id="SSF50965">
    <property type="entry name" value="Galactose oxidase, central domain"/>
    <property type="match status" value="1"/>
</dbReference>
<sequence length="405" mass="44677">MSRRRKIAIGGVALLLLVAFAFFLNSRLSAGGIPAGGWHYDQLLVYTKMSKTNQNTNPVLRDLYIFDTASNTEKKLPGISTGAVGRIAYSPATKILAYSNFKLKSDNTPNYNSCTLEIYDMSKFKKLPNLGSTINEPSGCSAPFSWSPDGSIMIFKHIIDYDYGNLITKYAVLNNSLLNKRQITIKKVGILTPDGYQDIKVDQAFGWYDPKAFVASINQSPLLTKVTFPAPRYIPVVKPISGTSNSTGKIVFDNSFKKDLLYSIRRGSLFLLGDQVATVPFAGGTQTVLSNTKYAKDYILMKYGVDQSGGKIKGLVYRQYKGLTDLDNGYYAIDPNSGVKTFIDGTNLYGSIETEFLSFDSGPNKQFYFRRIDFTSQVTGYFKVTIGDTGSSLNSVVSGLSRTEL</sequence>